<feature type="domain" description="Nucleotidyl transferase" evidence="1">
    <location>
        <begin position="10"/>
        <end position="288"/>
    </location>
</feature>
<reference evidence="2 3" key="1">
    <citation type="submission" date="2020-05" db="EMBL/GenBank/DDBJ databases">
        <title>Distinct polysaccharide utilization as determinants for interspecies competition between intestinal Prevotella spp.</title>
        <authorList>
            <person name="Galvez E.J.C."/>
            <person name="Iljazovic A."/>
            <person name="Strowig T."/>
        </authorList>
    </citation>
    <scope>NUCLEOTIDE SEQUENCE [LARGE SCALE GENOMIC DNA]</scope>
    <source>
        <strain evidence="2 3">PMUR</strain>
    </source>
</reference>
<keyword evidence="2" id="KW-0548">Nucleotidyltransferase</keyword>
<dbReference type="GO" id="GO:0016779">
    <property type="term" value="F:nucleotidyltransferase activity"/>
    <property type="evidence" value="ECO:0007669"/>
    <property type="project" value="UniProtKB-KW"/>
</dbReference>
<dbReference type="InterPro" id="IPR051161">
    <property type="entry name" value="Mannose-6P_isomerase_type2"/>
</dbReference>
<dbReference type="InterPro" id="IPR005835">
    <property type="entry name" value="NTP_transferase_dom"/>
</dbReference>
<proteinExistence type="predicted"/>
<dbReference type="InterPro" id="IPR049577">
    <property type="entry name" value="GMPP_N"/>
</dbReference>
<dbReference type="SUPFAM" id="SSF159283">
    <property type="entry name" value="Guanosine diphospho-D-mannose pyrophosphorylase/mannose-6-phosphate isomerase linker domain"/>
    <property type="match status" value="1"/>
</dbReference>
<dbReference type="SUPFAM" id="SSF53448">
    <property type="entry name" value="Nucleotide-diphospho-sugar transferases"/>
    <property type="match status" value="1"/>
</dbReference>
<comment type="caution">
    <text evidence="2">The sequence shown here is derived from an EMBL/GenBank/DDBJ whole genome shotgun (WGS) entry which is preliminary data.</text>
</comment>
<sequence length="363" mass="41367">MKTMSNNYCVILAGGKGRRLWPYSRDRRPKQFIDFFGCGRTQLQLTFDRIAKLLPKDNIIVCTNAEYADMTHEQLPEVYESNFIIEEVGRNTAPSVTLATFMIQKRNSDANIIVTPSDQFVLNEDAYAENVRKAFDFVSKNEKLLVMAVKPTRPEPGYGYIQIGDNMDTSGVFSVKSFTEKPEREFAQMFMDSGEFYWNTGLFLGSAKCFSNSFPKMFPEMHNRYEEERKEGTPSEKETFARNNYSSFPNLSVDYGVLERCCDICVMTCDFGWADLGTWHSIYECMSKGTDDNVVVDSKVILDDSHNNVIKVSKGKLAVINGLDGYIVVEQDNVLFICKRGDTSSLIRKYVNEIGIKFGDEFI</sequence>
<dbReference type="Gene3D" id="3.90.550.10">
    <property type="entry name" value="Spore Coat Polysaccharide Biosynthesis Protein SpsA, Chain A"/>
    <property type="match status" value="1"/>
</dbReference>
<keyword evidence="2" id="KW-0808">Transferase</keyword>
<accession>A0ABX2AK48</accession>
<dbReference type="EMBL" id="JABKKF010000001">
    <property type="protein sequence ID" value="NPD91110.1"/>
    <property type="molecule type" value="Genomic_DNA"/>
</dbReference>
<dbReference type="RefSeq" id="WP_172272897.1">
    <property type="nucleotide sequence ID" value="NZ_CASGMU010000001.1"/>
</dbReference>
<dbReference type="Proteomes" id="UP000714420">
    <property type="component" value="Unassembled WGS sequence"/>
</dbReference>
<dbReference type="CDD" id="cd02509">
    <property type="entry name" value="GDP-M1P_Guanylyltransferase"/>
    <property type="match status" value="1"/>
</dbReference>
<dbReference type="InterPro" id="IPR029044">
    <property type="entry name" value="Nucleotide-diphossugar_trans"/>
</dbReference>
<name>A0ABX2AK48_9BACT</name>
<gene>
    <name evidence="2" type="ORF">HPS56_01840</name>
</gene>
<dbReference type="Pfam" id="PF00483">
    <property type="entry name" value="NTP_transferase"/>
    <property type="match status" value="1"/>
</dbReference>
<organism evidence="2 3">
    <name type="scientific">Xylanibacter muris</name>
    <dbReference type="NCBI Taxonomy" id="2736290"/>
    <lineage>
        <taxon>Bacteria</taxon>
        <taxon>Pseudomonadati</taxon>
        <taxon>Bacteroidota</taxon>
        <taxon>Bacteroidia</taxon>
        <taxon>Bacteroidales</taxon>
        <taxon>Prevotellaceae</taxon>
        <taxon>Xylanibacter</taxon>
    </lineage>
</organism>
<keyword evidence="3" id="KW-1185">Reference proteome</keyword>
<evidence type="ECO:0000259" key="1">
    <source>
        <dbReference type="Pfam" id="PF00483"/>
    </source>
</evidence>
<dbReference type="PANTHER" id="PTHR46390:SF1">
    <property type="entry name" value="MANNOSE-1-PHOSPHATE GUANYLYLTRANSFERASE"/>
    <property type="match status" value="1"/>
</dbReference>
<evidence type="ECO:0000313" key="2">
    <source>
        <dbReference type="EMBL" id="NPD91110.1"/>
    </source>
</evidence>
<protein>
    <submittedName>
        <fullName evidence="2">Mannose-1-phosphate guanylyltransferase</fullName>
    </submittedName>
</protein>
<dbReference type="PANTHER" id="PTHR46390">
    <property type="entry name" value="MANNOSE-1-PHOSPHATE GUANYLYLTRANSFERASE"/>
    <property type="match status" value="1"/>
</dbReference>
<evidence type="ECO:0000313" key="3">
    <source>
        <dbReference type="Proteomes" id="UP000714420"/>
    </source>
</evidence>